<dbReference type="PANTHER" id="PTHR34512">
    <property type="entry name" value="CELL SURFACE PROTEIN"/>
    <property type="match status" value="1"/>
</dbReference>
<feature type="domain" description="Envelope protein N-terminal" evidence="3">
    <location>
        <begin position="50"/>
        <end position="347"/>
    </location>
</feature>
<dbReference type="InterPro" id="IPR058677">
    <property type="entry name" value="ORF4_N"/>
</dbReference>
<proteinExistence type="predicted"/>
<name>L9YGI3_9EURY</name>
<reference evidence="4 5" key="1">
    <citation type="journal article" date="2014" name="PLoS Genet.">
        <title>Phylogenetically driven sequencing of extremely halophilic archaea reveals strategies for static and dynamic osmo-response.</title>
        <authorList>
            <person name="Becker E.A."/>
            <person name="Seitzer P.M."/>
            <person name="Tritt A."/>
            <person name="Larsen D."/>
            <person name="Krusor M."/>
            <person name="Yao A.I."/>
            <person name="Wu D."/>
            <person name="Madern D."/>
            <person name="Eisen J.A."/>
            <person name="Darling A.E."/>
            <person name="Facciotti M.T."/>
        </authorList>
    </citation>
    <scope>NUCLEOTIDE SEQUENCE [LARGE SCALE GENOMIC DNA]</scope>
    <source>
        <strain evidence="4 5">DSM 3751</strain>
    </source>
</reference>
<dbReference type="eggNOG" id="arCOG02556">
    <property type="taxonomic scope" value="Archaea"/>
</dbReference>
<dbReference type="SUPFAM" id="SSF50998">
    <property type="entry name" value="Quinoprotein alcohol dehydrogenase-like"/>
    <property type="match status" value="1"/>
</dbReference>
<organism evidence="4 5">
    <name type="scientific">Natrinema pallidum DSM 3751</name>
    <dbReference type="NCBI Taxonomy" id="1227495"/>
    <lineage>
        <taxon>Archaea</taxon>
        <taxon>Methanobacteriati</taxon>
        <taxon>Methanobacteriota</taxon>
        <taxon>Stenosarchaea group</taxon>
        <taxon>Halobacteria</taxon>
        <taxon>Halobacteriales</taxon>
        <taxon>Natrialbaceae</taxon>
        <taxon>Natrinema</taxon>
    </lineage>
</organism>
<feature type="domain" description="Pyrrolo-quinoline quinone repeat" evidence="2">
    <location>
        <begin position="429"/>
        <end position="655"/>
    </location>
</feature>
<evidence type="ECO:0000259" key="3">
    <source>
        <dbReference type="Pfam" id="PF26255"/>
    </source>
</evidence>
<dbReference type="PANTHER" id="PTHR34512:SF30">
    <property type="entry name" value="OUTER MEMBRANE PROTEIN ASSEMBLY FACTOR BAMB"/>
    <property type="match status" value="1"/>
</dbReference>
<feature type="region of interest" description="Disordered" evidence="1">
    <location>
        <begin position="737"/>
        <end position="756"/>
    </location>
</feature>
<dbReference type="Gene3D" id="2.130.10.10">
    <property type="entry name" value="YVTN repeat-like/Quinoprotein amine dehydrogenase"/>
    <property type="match status" value="2"/>
</dbReference>
<protein>
    <submittedName>
        <fullName evidence="4">Uncharacterized protein</fullName>
    </submittedName>
</protein>
<dbReference type="AlphaFoldDB" id="L9YGI3"/>
<gene>
    <name evidence="4" type="ORF">C487_17420</name>
</gene>
<dbReference type="eggNOG" id="arCOG02933">
    <property type="taxonomic scope" value="Archaea"/>
</dbReference>
<dbReference type="EMBL" id="AOII01000099">
    <property type="protein sequence ID" value="ELY73204.1"/>
    <property type="molecule type" value="Genomic_DNA"/>
</dbReference>
<dbReference type="InterPro" id="IPR015943">
    <property type="entry name" value="WD40/YVTN_repeat-like_dom_sf"/>
</dbReference>
<evidence type="ECO:0000256" key="1">
    <source>
        <dbReference type="SAM" id="MobiDB-lite"/>
    </source>
</evidence>
<evidence type="ECO:0000313" key="5">
    <source>
        <dbReference type="Proteomes" id="UP000011618"/>
    </source>
</evidence>
<dbReference type="Proteomes" id="UP000011618">
    <property type="component" value="Unassembled WGS sequence"/>
</dbReference>
<sequence length="847" mass="90724">MQAMGAALAVGAGATASSGSATAQDSAAEGVLYGVASPALGAAALAKGVADWEDDLNTDVSADETIIHSQSVSEKESYDAHDVVFGNYLKDMNTVASLEARNAIANAWQDNLNSSEAYQAALEAVRSYYAQREKNHWEVVNKALVQHSHSTNTILAADGITDDFLSFFVDNSSNTATDLEKAIITPDRVETTITLHNGDEHTMESPEFHIQTTDGTNEFKGPLGEFLDSWDSSNEQFTVQCDDTSNTWTTNLRATVQSVGDPTDGGLASRTVFDATDVMAIVDEITSQSDRVTGNYSESFVSDLYAELDAGNIEPSDIRGAEGQVRFMAGTDDISSDAYRISMLQTLDMEQADLSKTASMTVTYDGFSAAENVQNQAENRKQTYSEQVSDTYRGMLFARDIPDSGLETGLSYAVGRLPRLLFVGNTSPSVTAIDAVTHEEVWSAPGFSGNIKERYLAVSPDRTRVAVTDNSSVALLDAASGQELWTTSLSAYAVEIYQDDSNSFVLATDDTNCVCFDLETGEQQWSLGLSSDTARGVDPAPSKGVAFVQYGNTNVAQIDVSDGSFVTDDSGDVVQWTAANNPRAIAYNAKNDVLALSCQSTALQVLDASDGSEVFNQSHSGNADTAETWGDYAAFGADGSATVVDLSSMEELWSVDTGNNPRFDPSQNLVWVGDMDTDTVFGYDLDSGTEQTSFSHVSALALERPQVEDPMVRHAVMYDAEDGEEIPFYSGTFTIDSMTDSEGNEVETTGEDWGEPQYDSYDSSEFVKQMEDTEDYQINEAWADDDSSIGIPGVGGDGGDFIDWVMNQLGLDIGLGPLSRLGDKIAGIPVWILGLGGAAVLATGGDD</sequence>
<dbReference type="InterPro" id="IPR011047">
    <property type="entry name" value="Quinoprotein_ADH-like_sf"/>
</dbReference>
<dbReference type="Pfam" id="PF13360">
    <property type="entry name" value="PQQ_2"/>
    <property type="match status" value="1"/>
</dbReference>
<comment type="caution">
    <text evidence="4">The sequence shown here is derived from an EMBL/GenBank/DDBJ whole genome shotgun (WGS) entry which is preliminary data.</text>
</comment>
<dbReference type="InterPro" id="IPR002372">
    <property type="entry name" value="PQQ_rpt_dom"/>
</dbReference>
<evidence type="ECO:0000313" key="4">
    <source>
        <dbReference type="EMBL" id="ELY73204.1"/>
    </source>
</evidence>
<dbReference type="PATRIC" id="fig|1227495.3.peg.3484"/>
<feature type="compositionally biased region" description="Acidic residues" evidence="1">
    <location>
        <begin position="742"/>
        <end position="754"/>
    </location>
</feature>
<accession>L9YGI3</accession>
<evidence type="ECO:0000259" key="2">
    <source>
        <dbReference type="Pfam" id="PF13360"/>
    </source>
</evidence>
<dbReference type="Pfam" id="PF26255">
    <property type="entry name" value="Viral_env_HRPV"/>
    <property type="match status" value="1"/>
</dbReference>